<dbReference type="PANTHER" id="PTHR43736:SF1">
    <property type="entry name" value="DIHYDRONEOPTERIN TRIPHOSPHATE DIPHOSPHATASE"/>
    <property type="match status" value="1"/>
</dbReference>
<dbReference type="Proteomes" id="UP000823886">
    <property type="component" value="Unassembled WGS sequence"/>
</dbReference>
<dbReference type="EMBL" id="DWVZ01000228">
    <property type="protein sequence ID" value="HJC65008.1"/>
    <property type="molecule type" value="Genomic_DNA"/>
</dbReference>
<dbReference type="PANTHER" id="PTHR43736">
    <property type="entry name" value="ADP-RIBOSE PYROPHOSPHATASE"/>
    <property type="match status" value="1"/>
</dbReference>
<organism evidence="4 5">
    <name type="scientific">Candidatus Blautia merdavium</name>
    <dbReference type="NCBI Taxonomy" id="2838494"/>
    <lineage>
        <taxon>Bacteria</taxon>
        <taxon>Bacillati</taxon>
        <taxon>Bacillota</taxon>
        <taxon>Clostridia</taxon>
        <taxon>Lachnospirales</taxon>
        <taxon>Lachnospiraceae</taxon>
        <taxon>Blautia</taxon>
    </lineage>
</organism>
<evidence type="ECO:0000313" key="5">
    <source>
        <dbReference type="Proteomes" id="UP000823886"/>
    </source>
</evidence>
<comment type="caution">
    <text evidence="4">The sequence shown here is derived from an EMBL/GenBank/DDBJ whole genome shotgun (WGS) entry which is preliminary data.</text>
</comment>
<dbReference type="InterPro" id="IPR015797">
    <property type="entry name" value="NUDIX_hydrolase-like_dom_sf"/>
</dbReference>
<dbReference type="AlphaFoldDB" id="A0A9D2TDR9"/>
<dbReference type="SUPFAM" id="SSF55811">
    <property type="entry name" value="Nudix"/>
    <property type="match status" value="1"/>
</dbReference>
<evidence type="ECO:0000259" key="3">
    <source>
        <dbReference type="PROSITE" id="PS51462"/>
    </source>
</evidence>
<dbReference type="InterPro" id="IPR020084">
    <property type="entry name" value="NUDIX_hydrolase_CS"/>
</dbReference>
<dbReference type="InterPro" id="IPR014078">
    <property type="entry name" value="Nudix_YtkD"/>
</dbReference>
<dbReference type="Gene3D" id="3.90.79.10">
    <property type="entry name" value="Nucleoside Triphosphate Pyrophosphohydrolase"/>
    <property type="match status" value="1"/>
</dbReference>
<evidence type="ECO:0000256" key="2">
    <source>
        <dbReference type="ARBA" id="ARBA00022801"/>
    </source>
</evidence>
<reference evidence="4" key="1">
    <citation type="journal article" date="2021" name="PeerJ">
        <title>Extensive microbial diversity within the chicken gut microbiome revealed by metagenomics and culture.</title>
        <authorList>
            <person name="Gilroy R."/>
            <person name="Ravi A."/>
            <person name="Getino M."/>
            <person name="Pursley I."/>
            <person name="Horton D.L."/>
            <person name="Alikhan N.F."/>
            <person name="Baker D."/>
            <person name="Gharbi K."/>
            <person name="Hall N."/>
            <person name="Watson M."/>
            <person name="Adriaenssens E.M."/>
            <person name="Foster-Nyarko E."/>
            <person name="Jarju S."/>
            <person name="Secka A."/>
            <person name="Antonio M."/>
            <person name="Oren A."/>
            <person name="Chaudhuri R.R."/>
            <person name="La Ragione R."/>
            <person name="Hildebrand F."/>
            <person name="Pallen M.J."/>
        </authorList>
    </citation>
    <scope>NUCLEOTIDE SEQUENCE</scope>
    <source>
        <strain evidence="4">ChiBcec2-3848</strain>
    </source>
</reference>
<dbReference type="Pfam" id="PF00293">
    <property type="entry name" value="NUDIX"/>
    <property type="match status" value="1"/>
</dbReference>
<dbReference type="PROSITE" id="PS00893">
    <property type="entry name" value="NUDIX_BOX"/>
    <property type="match status" value="1"/>
</dbReference>
<protein>
    <submittedName>
        <fullName evidence="4">NUDIX domain-containing protein</fullName>
    </submittedName>
</protein>
<feature type="domain" description="Nudix hydrolase" evidence="3">
    <location>
        <begin position="50"/>
        <end position="186"/>
    </location>
</feature>
<keyword evidence="2" id="KW-0378">Hydrolase</keyword>
<proteinExistence type="inferred from homology"/>
<name>A0A9D2TDR9_9FIRM</name>
<evidence type="ECO:0000256" key="1">
    <source>
        <dbReference type="ARBA" id="ARBA00005582"/>
    </source>
</evidence>
<dbReference type="PROSITE" id="PS51462">
    <property type="entry name" value="NUDIX"/>
    <property type="match status" value="1"/>
</dbReference>
<accession>A0A9D2TDR9</accession>
<sequence>MRQWWREDDFIGRIPEKILGKERSLEETVSFIYQEVENAGKVRFYDAVEDSFFRFAVILTRYQGQWVFCKHKERDTYEAPGGHREAGESILETAKRELWEEAGAEADSLKPVCAYSVVQPGARAGQGEETFGMLYLAEVARMEEELHYEIEKRLISRELPRHWTYPEIQPKLLEEAVRRGFLSGEEE</sequence>
<reference evidence="4" key="2">
    <citation type="submission" date="2021-04" db="EMBL/GenBank/DDBJ databases">
        <authorList>
            <person name="Gilroy R."/>
        </authorList>
    </citation>
    <scope>NUCLEOTIDE SEQUENCE</scope>
    <source>
        <strain evidence="4">ChiBcec2-3848</strain>
    </source>
</reference>
<gene>
    <name evidence="4" type="ORF">H9753_15560</name>
</gene>
<dbReference type="GO" id="GO:0016787">
    <property type="term" value="F:hydrolase activity"/>
    <property type="evidence" value="ECO:0007669"/>
    <property type="project" value="UniProtKB-KW"/>
</dbReference>
<evidence type="ECO:0000313" key="4">
    <source>
        <dbReference type="EMBL" id="HJC65008.1"/>
    </source>
</evidence>
<dbReference type="CDD" id="cd04665">
    <property type="entry name" value="NUDIX_RppH"/>
    <property type="match status" value="1"/>
</dbReference>
<dbReference type="InterPro" id="IPR000086">
    <property type="entry name" value="NUDIX_hydrolase_dom"/>
</dbReference>
<comment type="similarity">
    <text evidence="1">Belongs to the Nudix hydrolase family.</text>
</comment>